<sequence length="422" mass="45790">MATIIKNIDCLVTCKGSFKKSKEQLKNAGLIENGYVVIEDDLIKEIGSGDGYLNIIKPEDTIIDGSGKTVTPGLVDSHTHVVYGGSREKELPLKLNKVSYIEILNNGGGILSTVRKTRELSLEELTDVTMGRLNLMLSHGTTTIESKSGYGLNLKDEVKMLEVNKALNERHPIDIVSTYLGAHAVPEEFKANREAYIKLMTEEIIPYVSSKRLAEFIDCFCEEGVFTVEESREILKSGLKNGLKVKLHADEIEPIGGAELAAELMAASAEHLVGASENGMKAMAGSGTVAVLLPATSFYLMLNKFADARKMIEIGVPIALATDCNPGTSPTESLQTIMTFACFGMRLLPEEIINAMTINAACAIDREKEIGSLEVGKKADIVIFNSKSLNYLIYHFGLNAVQTVIKNGKVVVNEGKIVEGCV</sequence>
<evidence type="ECO:0000256" key="2">
    <source>
        <dbReference type="ARBA" id="ARBA00022723"/>
    </source>
</evidence>
<keyword evidence="7" id="KW-0963">Cytoplasm</keyword>
<feature type="binding site" evidence="7">
    <location>
        <position position="323"/>
    </location>
    <ligand>
        <name>Fe(3+)</name>
        <dbReference type="ChEBI" id="CHEBI:29034"/>
    </ligand>
</feature>
<feature type="domain" description="Amidohydrolase-related" evidence="8">
    <location>
        <begin position="69"/>
        <end position="411"/>
    </location>
</feature>
<feature type="binding site" evidence="7">
    <location>
        <position position="251"/>
    </location>
    <ligand>
        <name>4-imidazolone-5-propanoate</name>
        <dbReference type="ChEBI" id="CHEBI:77893"/>
    </ligand>
</feature>
<comment type="similarity">
    <text evidence="7">Belongs to the metallo-dependent hydrolases superfamily. HutI family.</text>
</comment>
<dbReference type="RefSeq" id="WP_406769359.1">
    <property type="nucleotide sequence ID" value="NZ_JBJHZZ010000003.1"/>
</dbReference>
<feature type="binding site" evidence="7">
    <location>
        <position position="248"/>
    </location>
    <ligand>
        <name>Fe(3+)</name>
        <dbReference type="ChEBI" id="CHEBI:29034"/>
    </ligand>
</feature>
<evidence type="ECO:0000313" key="9">
    <source>
        <dbReference type="EMBL" id="MFL0246894.1"/>
    </source>
</evidence>
<keyword evidence="4 7" id="KW-0369">Histidine metabolism</keyword>
<comment type="pathway">
    <text evidence="7">Amino-acid degradation; L-histidine degradation into L-glutamate; N-formimidoyl-L-glutamate from L-histidine: step 3/3.</text>
</comment>
<dbReference type="SUPFAM" id="SSF51338">
    <property type="entry name" value="Composite domain of metallo-dependent hydrolases"/>
    <property type="match status" value="1"/>
</dbReference>
<feature type="binding site" evidence="7">
    <location>
        <position position="327"/>
    </location>
    <ligand>
        <name>N-formimidoyl-L-glutamate</name>
        <dbReference type="ChEBI" id="CHEBI:58928"/>
    </ligand>
</feature>
<feature type="binding site" evidence="7">
    <location>
        <position position="328"/>
    </location>
    <ligand>
        <name>4-imidazolone-5-propanoate</name>
        <dbReference type="ChEBI" id="CHEBI:77893"/>
    </ligand>
</feature>
<feature type="binding site" evidence="7">
    <location>
        <position position="248"/>
    </location>
    <ligand>
        <name>Zn(2+)</name>
        <dbReference type="ChEBI" id="CHEBI:29105"/>
    </ligand>
</feature>
<feature type="binding site" evidence="7">
    <location>
        <position position="150"/>
    </location>
    <ligand>
        <name>4-imidazolone-5-propanoate</name>
        <dbReference type="ChEBI" id="CHEBI:77893"/>
    </ligand>
</feature>
<feature type="binding site" evidence="7">
    <location>
        <position position="183"/>
    </location>
    <ligand>
        <name>4-imidazolone-5-propanoate</name>
        <dbReference type="ChEBI" id="CHEBI:77893"/>
    </ligand>
</feature>
<evidence type="ECO:0000256" key="4">
    <source>
        <dbReference type="ARBA" id="ARBA00022808"/>
    </source>
</evidence>
<dbReference type="PANTHER" id="PTHR42752">
    <property type="entry name" value="IMIDAZOLONEPROPIONASE"/>
    <property type="match status" value="1"/>
</dbReference>
<feature type="binding site" evidence="7">
    <location>
        <position position="150"/>
    </location>
    <ligand>
        <name>N-formimidoyl-L-glutamate</name>
        <dbReference type="ChEBI" id="CHEBI:58928"/>
    </ligand>
</feature>
<accession>A0ABW8T2Y2</accession>
<dbReference type="CDD" id="cd01296">
    <property type="entry name" value="Imidazolone-5PH"/>
    <property type="match status" value="1"/>
</dbReference>
<keyword evidence="6 7" id="KW-0408">Iron</keyword>
<feature type="binding site" evidence="7">
    <location>
        <position position="80"/>
    </location>
    <ligand>
        <name>Zn(2+)</name>
        <dbReference type="ChEBI" id="CHEBI:29105"/>
    </ligand>
</feature>
<dbReference type="HAMAP" id="MF_00372">
    <property type="entry name" value="HutI"/>
    <property type="match status" value="1"/>
</dbReference>
<comment type="catalytic activity">
    <reaction evidence="7">
        <text>4-imidazolone-5-propanoate + H2O = N-formimidoyl-L-glutamate</text>
        <dbReference type="Rhea" id="RHEA:23660"/>
        <dbReference type="ChEBI" id="CHEBI:15377"/>
        <dbReference type="ChEBI" id="CHEBI:58928"/>
        <dbReference type="ChEBI" id="CHEBI:77893"/>
        <dbReference type="EC" id="3.5.2.7"/>
    </reaction>
</comment>
<dbReference type="Proteomes" id="UP001623591">
    <property type="component" value="Unassembled WGS sequence"/>
</dbReference>
<evidence type="ECO:0000256" key="5">
    <source>
        <dbReference type="ARBA" id="ARBA00022833"/>
    </source>
</evidence>
<comment type="function">
    <text evidence="7">Catalyzes the hydrolytic cleavage of the carbon-nitrogen bond in imidazolone-5-propanoate to yield N-formimidoyl-L-glutamate. It is the third step in the universal histidine degradation pathway.</text>
</comment>
<feature type="binding site" evidence="7">
    <location>
        <position position="78"/>
    </location>
    <ligand>
        <name>Fe(3+)</name>
        <dbReference type="ChEBI" id="CHEBI:29034"/>
    </ligand>
</feature>
<dbReference type="Pfam" id="PF01979">
    <property type="entry name" value="Amidohydro_1"/>
    <property type="match status" value="1"/>
</dbReference>
<evidence type="ECO:0000256" key="6">
    <source>
        <dbReference type="ARBA" id="ARBA00023004"/>
    </source>
</evidence>
<evidence type="ECO:0000256" key="1">
    <source>
        <dbReference type="ARBA" id="ARBA00012864"/>
    </source>
</evidence>
<organism evidence="9 10">
    <name type="scientific">Candidatus Clostridium stratigraminis</name>
    <dbReference type="NCBI Taxonomy" id="3381661"/>
    <lineage>
        <taxon>Bacteria</taxon>
        <taxon>Bacillati</taxon>
        <taxon>Bacillota</taxon>
        <taxon>Clostridia</taxon>
        <taxon>Eubacteriales</taxon>
        <taxon>Clostridiaceae</taxon>
        <taxon>Clostridium</taxon>
    </lineage>
</organism>
<dbReference type="SUPFAM" id="SSF51556">
    <property type="entry name" value="Metallo-dependent hydrolases"/>
    <property type="match status" value="1"/>
</dbReference>
<comment type="cofactor">
    <cofactor evidence="7">
        <name>Zn(2+)</name>
        <dbReference type="ChEBI" id="CHEBI:29105"/>
    </cofactor>
    <cofactor evidence="7">
        <name>Fe(3+)</name>
        <dbReference type="ChEBI" id="CHEBI:29034"/>
    </cofactor>
    <text evidence="7">Binds 1 zinc or iron ion per subunit.</text>
</comment>
<feature type="binding site" evidence="7">
    <location>
        <position position="87"/>
    </location>
    <ligand>
        <name>4-imidazolone-5-propanoate</name>
        <dbReference type="ChEBI" id="CHEBI:77893"/>
    </ligand>
</feature>
<evidence type="ECO:0000259" key="8">
    <source>
        <dbReference type="Pfam" id="PF01979"/>
    </source>
</evidence>
<dbReference type="EC" id="3.5.2.7" evidence="1 7"/>
<dbReference type="EMBL" id="JBJHZZ010000003">
    <property type="protein sequence ID" value="MFL0246894.1"/>
    <property type="molecule type" value="Genomic_DNA"/>
</dbReference>
<keyword evidence="2 7" id="KW-0479">Metal-binding</keyword>
<dbReference type="GO" id="GO:0050480">
    <property type="term" value="F:imidazolonepropionase activity"/>
    <property type="evidence" value="ECO:0007669"/>
    <property type="project" value="UniProtKB-EC"/>
</dbReference>
<feature type="binding site" evidence="7">
    <location>
        <position position="78"/>
    </location>
    <ligand>
        <name>Zn(2+)</name>
        <dbReference type="ChEBI" id="CHEBI:29105"/>
    </ligand>
</feature>
<evidence type="ECO:0000256" key="3">
    <source>
        <dbReference type="ARBA" id="ARBA00022801"/>
    </source>
</evidence>
<evidence type="ECO:0000256" key="7">
    <source>
        <dbReference type="HAMAP-Rule" id="MF_00372"/>
    </source>
</evidence>
<dbReference type="NCBIfam" id="TIGR01224">
    <property type="entry name" value="hutI"/>
    <property type="match status" value="1"/>
</dbReference>
<dbReference type="InterPro" id="IPR006680">
    <property type="entry name" value="Amidohydro-rel"/>
</dbReference>
<name>A0ABW8T2Y2_9CLOT</name>
<comment type="caution">
    <text evidence="9">The sequence shown here is derived from an EMBL/GenBank/DDBJ whole genome shotgun (WGS) entry which is preliminary data.</text>
</comment>
<keyword evidence="10" id="KW-1185">Reference proteome</keyword>
<dbReference type="InterPro" id="IPR005920">
    <property type="entry name" value="HutI"/>
</dbReference>
<feature type="binding site" evidence="7">
    <location>
        <position position="80"/>
    </location>
    <ligand>
        <name>Fe(3+)</name>
        <dbReference type="ChEBI" id="CHEBI:29034"/>
    </ligand>
</feature>
<evidence type="ECO:0000313" key="10">
    <source>
        <dbReference type="Proteomes" id="UP001623591"/>
    </source>
</evidence>
<protein>
    <recommendedName>
        <fullName evidence="1 7">Imidazolonepropionase</fullName>
        <ecNumber evidence="1 7">3.5.2.7</ecNumber>
    </recommendedName>
    <alternativeName>
        <fullName evidence="7">Imidazolone-5-propionate hydrolase</fullName>
    </alternativeName>
</protein>
<dbReference type="Gene3D" id="3.20.20.140">
    <property type="entry name" value="Metal-dependent hydrolases"/>
    <property type="match status" value="1"/>
</dbReference>
<keyword evidence="3 7" id="KW-0378">Hydrolase</keyword>
<dbReference type="InterPro" id="IPR011059">
    <property type="entry name" value="Metal-dep_hydrolase_composite"/>
</dbReference>
<dbReference type="InterPro" id="IPR032466">
    <property type="entry name" value="Metal_Hydrolase"/>
</dbReference>
<feature type="binding site" evidence="7">
    <location>
        <position position="325"/>
    </location>
    <ligand>
        <name>N-formimidoyl-L-glutamate</name>
        <dbReference type="ChEBI" id="CHEBI:58928"/>
    </ligand>
</feature>
<reference evidence="9 10" key="1">
    <citation type="submission" date="2024-11" db="EMBL/GenBank/DDBJ databases">
        <authorList>
            <person name="Heng Y.C."/>
            <person name="Lim A.C.H."/>
            <person name="Lee J.K.Y."/>
            <person name="Kittelmann S."/>
        </authorList>
    </citation>
    <scope>NUCLEOTIDE SEQUENCE [LARGE SCALE GENOMIC DNA]</scope>
    <source>
        <strain evidence="9 10">WILCCON 0185</strain>
    </source>
</reference>
<dbReference type="PANTHER" id="PTHR42752:SF1">
    <property type="entry name" value="IMIDAZOLONEPROPIONASE-RELATED"/>
    <property type="match status" value="1"/>
</dbReference>
<gene>
    <name evidence="7 9" type="primary">hutI</name>
    <name evidence="9" type="ORF">ACJDUG_07915</name>
</gene>
<keyword evidence="5 7" id="KW-0862">Zinc</keyword>
<feature type="binding site" evidence="7">
    <location>
        <position position="323"/>
    </location>
    <ligand>
        <name>Zn(2+)</name>
        <dbReference type="ChEBI" id="CHEBI:29105"/>
    </ligand>
</feature>
<dbReference type="Gene3D" id="2.30.40.10">
    <property type="entry name" value="Urease, subunit C, domain 1"/>
    <property type="match status" value="1"/>
</dbReference>
<proteinExistence type="inferred from homology"/>
<comment type="subcellular location">
    <subcellularLocation>
        <location evidence="7">Cytoplasm</location>
    </subcellularLocation>
</comment>